<dbReference type="CDD" id="cd01558">
    <property type="entry name" value="D-AAT_like"/>
    <property type="match status" value="1"/>
</dbReference>
<evidence type="ECO:0000256" key="7">
    <source>
        <dbReference type="ARBA" id="ARBA00022679"/>
    </source>
</evidence>
<evidence type="ECO:0000256" key="8">
    <source>
        <dbReference type="ARBA" id="ARBA00022898"/>
    </source>
</evidence>
<comment type="caution">
    <text evidence="13">The sequence shown here is derived from an EMBL/GenBank/DDBJ whole genome shotgun (WGS) entry which is preliminary data.</text>
</comment>
<reference evidence="13 14" key="1">
    <citation type="submission" date="2016-02" db="EMBL/GenBank/DDBJ databases">
        <title>Draft Genome for Tepidibacillus decaturensis nov. sp. Strain Z9, an Anaerobic, Moderately Thermophilic and Heterotrophic Bacterium from Deep Subsurface of the Illinois Basin, USA.</title>
        <authorList>
            <person name="Dong Y."/>
            <person name="Chang J.Y."/>
            <person name="Sanford R."/>
            <person name="Fouke B.W."/>
        </authorList>
    </citation>
    <scope>NUCLEOTIDE SEQUENCE [LARGE SCALE GENOMIC DNA]</scope>
    <source>
        <strain evidence="13 14">Z9</strain>
    </source>
</reference>
<dbReference type="InterPro" id="IPR001544">
    <property type="entry name" value="Aminotrans_IV"/>
</dbReference>
<gene>
    <name evidence="13" type="ORF">U473_03950</name>
</gene>
<evidence type="ECO:0000256" key="2">
    <source>
        <dbReference type="ARBA" id="ARBA00009320"/>
    </source>
</evidence>
<dbReference type="PANTHER" id="PTHR42743:SF10">
    <property type="entry name" value="D-ALANINE AMINOTRANSFERASE"/>
    <property type="match status" value="1"/>
</dbReference>
<evidence type="ECO:0000256" key="10">
    <source>
        <dbReference type="RuleBase" id="RU004106"/>
    </source>
</evidence>
<dbReference type="NCBIfam" id="NF005209">
    <property type="entry name" value="PRK06680.1"/>
    <property type="match status" value="1"/>
</dbReference>
<evidence type="ECO:0000256" key="6">
    <source>
        <dbReference type="ARBA" id="ARBA00022576"/>
    </source>
</evidence>
<organism evidence="13 14">
    <name type="scientific">Tepidibacillus decaturensis</name>
    <dbReference type="NCBI Taxonomy" id="1413211"/>
    <lineage>
        <taxon>Bacteria</taxon>
        <taxon>Bacillati</taxon>
        <taxon>Bacillota</taxon>
        <taxon>Bacilli</taxon>
        <taxon>Bacillales</taxon>
        <taxon>Bacillaceae</taxon>
        <taxon>Tepidibacillus</taxon>
    </lineage>
</organism>
<dbReference type="Gene3D" id="3.20.10.10">
    <property type="entry name" value="D-amino Acid Aminotransferase, subunit A, domain 2"/>
    <property type="match status" value="1"/>
</dbReference>
<dbReference type="OrthoDB" id="9805628at2"/>
<evidence type="ECO:0000256" key="12">
    <source>
        <dbReference type="RuleBase" id="RU004520"/>
    </source>
</evidence>
<dbReference type="GO" id="GO:0046394">
    <property type="term" value="P:carboxylic acid biosynthetic process"/>
    <property type="evidence" value="ECO:0007669"/>
    <property type="project" value="UniProtKB-ARBA"/>
</dbReference>
<evidence type="ECO:0000256" key="1">
    <source>
        <dbReference type="ARBA" id="ARBA00001933"/>
    </source>
</evidence>
<dbReference type="InterPro" id="IPR018300">
    <property type="entry name" value="Aminotrans_IV_CS"/>
</dbReference>
<dbReference type="Proteomes" id="UP000070352">
    <property type="component" value="Unassembled WGS sequence"/>
</dbReference>
<sequence>MILMNDQFITRGEAHIDIEDRGYQFGDGIYEVVRVYDGKPFRFDDHLIRFERSAKELSLSLPLSSEEIKLKITQLIEMNNLQNGIVYFQTTRGVATRNHAFPTDSTSVLTAYTKEMNRPYEKLQKGIKIVTIEDIRWLRCDIKSLNLLGNIMAKQYAVDHQAYEAVQIRDNIVTEGSSSNFFIVKDGKILTHPANNFILKGITRLVIEKIADKIGIPFVEKEFNLKQVYQADEAFVSSTTMEIMPINQINDKTITNSPGSITKALQEEFEKLIKLN</sequence>
<dbReference type="InterPro" id="IPR036038">
    <property type="entry name" value="Aminotransferase-like"/>
</dbReference>
<dbReference type="InterPro" id="IPR005784">
    <property type="entry name" value="D_amino_transT"/>
</dbReference>
<comment type="subunit">
    <text evidence="3">Homodimer.</text>
</comment>
<proteinExistence type="inferred from homology"/>
<evidence type="ECO:0000256" key="9">
    <source>
        <dbReference type="ARBA" id="ARBA00047911"/>
    </source>
</evidence>
<dbReference type="GO" id="GO:0008652">
    <property type="term" value="P:amino acid biosynthetic process"/>
    <property type="evidence" value="ECO:0007669"/>
    <property type="project" value="UniProtKB-ARBA"/>
</dbReference>
<dbReference type="InterPro" id="IPR050571">
    <property type="entry name" value="Class-IV_PLP-Dep_Aminotrnsfr"/>
</dbReference>
<dbReference type="NCBIfam" id="TIGR01121">
    <property type="entry name" value="D_amino_aminoT"/>
    <property type="match status" value="1"/>
</dbReference>
<comment type="similarity">
    <text evidence="2 10">Belongs to the class-IV pyridoxal-phosphate-dependent aminotransferase family.</text>
</comment>
<dbReference type="GO" id="GO:0030170">
    <property type="term" value="F:pyridoxal phosphate binding"/>
    <property type="evidence" value="ECO:0007669"/>
    <property type="project" value="InterPro"/>
</dbReference>
<keyword evidence="14" id="KW-1185">Reference proteome</keyword>
<evidence type="ECO:0000256" key="4">
    <source>
        <dbReference type="ARBA" id="ARBA00012874"/>
    </source>
</evidence>
<evidence type="ECO:0000256" key="3">
    <source>
        <dbReference type="ARBA" id="ARBA00011738"/>
    </source>
</evidence>
<evidence type="ECO:0000256" key="5">
    <source>
        <dbReference type="ARBA" id="ARBA00021779"/>
    </source>
</evidence>
<dbReference type="Pfam" id="PF01063">
    <property type="entry name" value="Aminotran_4"/>
    <property type="match status" value="1"/>
</dbReference>
<dbReference type="FunFam" id="3.20.10.10:FF:000002">
    <property type="entry name" value="D-alanine aminotransferase"/>
    <property type="match status" value="1"/>
</dbReference>
<evidence type="ECO:0000313" key="13">
    <source>
        <dbReference type="EMBL" id="KXG43260.1"/>
    </source>
</evidence>
<dbReference type="EC" id="2.6.1.21" evidence="4 12"/>
<dbReference type="STRING" id="1413211.U473_03950"/>
<dbReference type="FunFam" id="3.30.470.10:FF:000009">
    <property type="entry name" value="D-alanine aminotransferase"/>
    <property type="match status" value="1"/>
</dbReference>
<dbReference type="GO" id="GO:0005829">
    <property type="term" value="C:cytosol"/>
    <property type="evidence" value="ECO:0007669"/>
    <property type="project" value="TreeGrafter"/>
</dbReference>
<evidence type="ECO:0000256" key="11">
    <source>
        <dbReference type="RuleBase" id="RU004516"/>
    </source>
</evidence>
<keyword evidence="7 13" id="KW-0808">Transferase</keyword>
<name>A0A135L2T4_9BACI</name>
<comment type="function">
    <text evidence="12">Acts on the D-isomers of alanine, leucine, aspartate, glutamate, aminobutyrate, norvaline and asparagine. The enzyme transfers an amino group from a substrate D-amino acid to the pyridoxal phosphate cofactor to form pyridoxamine and an alpha-keto acid in the first half-reaction.</text>
</comment>
<dbReference type="Gene3D" id="3.30.470.10">
    <property type="match status" value="1"/>
</dbReference>
<dbReference type="EMBL" id="LSKU01000001">
    <property type="protein sequence ID" value="KXG43260.1"/>
    <property type="molecule type" value="Genomic_DNA"/>
</dbReference>
<dbReference type="PROSITE" id="PS00770">
    <property type="entry name" value="AA_TRANSFER_CLASS_4"/>
    <property type="match status" value="1"/>
</dbReference>
<dbReference type="InterPro" id="IPR043131">
    <property type="entry name" value="BCAT-like_N"/>
</dbReference>
<comment type="cofactor">
    <cofactor evidence="1 11">
        <name>pyridoxal 5'-phosphate</name>
        <dbReference type="ChEBI" id="CHEBI:597326"/>
    </cofactor>
</comment>
<accession>A0A135L2T4</accession>
<dbReference type="GO" id="GO:0046416">
    <property type="term" value="P:D-amino acid metabolic process"/>
    <property type="evidence" value="ECO:0007669"/>
    <property type="project" value="InterPro"/>
</dbReference>
<dbReference type="PANTHER" id="PTHR42743">
    <property type="entry name" value="AMINO-ACID AMINOTRANSFERASE"/>
    <property type="match status" value="1"/>
</dbReference>
<evidence type="ECO:0000313" key="14">
    <source>
        <dbReference type="Proteomes" id="UP000070352"/>
    </source>
</evidence>
<dbReference type="GO" id="GO:0047810">
    <property type="term" value="F:D-alanine-2-oxoglutarate aminotransferase activity"/>
    <property type="evidence" value="ECO:0007669"/>
    <property type="project" value="UniProtKB-EC"/>
</dbReference>
<dbReference type="SUPFAM" id="SSF56752">
    <property type="entry name" value="D-aminoacid aminotransferase-like PLP-dependent enzymes"/>
    <property type="match status" value="1"/>
</dbReference>
<protein>
    <recommendedName>
        <fullName evidence="5 12">D-alanine aminotransferase</fullName>
        <ecNumber evidence="4 12">2.6.1.21</ecNumber>
    </recommendedName>
</protein>
<dbReference type="InterPro" id="IPR043132">
    <property type="entry name" value="BCAT-like_C"/>
</dbReference>
<dbReference type="AlphaFoldDB" id="A0A135L2T4"/>
<comment type="catalytic activity">
    <reaction evidence="9 12">
        <text>D-alanine + 2-oxoglutarate = D-glutamate + pyruvate</text>
        <dbReference type="Rhea" id="RHEA:15869"/>
        <dbReference type="ChEBI" id="CHEBI:15361"/>
        <dbReference type="ChEBI" id="CHEBI:16810"/>
        <dbReference type="ChEBI" id="CHEBI:29986"/>
        <dbReference type="ChEBI" id="CHEBI:57416"/>
        <dbReference type="EC" id="2.6.1.21"/>
    </reaction>
</comment>
<keyword evidence="8 11" id="KW-0663">Pyridoxal phosphate</keyword>
<dbReference type="RefSeq" id="WP_068723552.1">
    <property type="nucleotide sequence ID" value="NZ_LSKU01000001.1"/>
</dbReference>
<keyword evidence="6 13" id="KW-0032">Aminotransferase</keyword>